<dbReference type="AlphaFoldDB" id="A0A022KTB1"/>
<gene>
    <name evidence="1" type="ORF">D641_0110280</name>
</gene>
<sequence>MGEFRSSIHQSTQFRLQQEARDQLRAPLIQLADQDLGPGLFHQQLCGAARRAIATESAQAL</sequence>
<evidence type="ECO:0000313" key="2">
    <source>
        <dbReference type="Proteomes" id="UP000019754"/>
    </source>
</evidence>
<dbReference type="EMBL" id="AORC01000011">
    <property type="protein sequence ID" value="EYT49040.1"/>
    <property type="molecule type" value="Genomic_DNA"/>
</dbReference>
<comment type="caution">
    <text evidence="1">The sequence shown here is derived from an EMBL/GenBank/DDBJ whole genome shotgun (WGS) entry which is preliminary data.</text>
</comment>
<reference evidence="1 2" key="1">
    <citation type="journal article" date="2013" name="Genome Announc.">
        <title>Draft genome sequence of an Actinobacterium, Brachybacterium muris strain UCD-AY4.</title>
        <authorList>
            <person name="Lo J.R."/>
            <person name="Lang J.M."/>
            <person name="Darling A.E."/>
            <person name="Eisen J.A."/>
            <person name="Coil D.A."/>
        </authorList>
    </citation>
    <scope>NUCLEOTIDE SEQUENCE [LARGE SCALE GENOMIC DNA]</scope>
    <source>
        <strain evidence="1 2">UCD-AY4</strain>
    </source>
</reference>
<accession>A0A022KTB1</accession>
<protein>
    <submittedName>
        <fullName evidence="1">Uncharacterized protein</fullName>
    </submittedName>
</protein>
<proteinExistence type="predicted"/>
<organism evidence="1 2">
    <name type="scientific">Brachybacterium muris UCD-AY4</name>
    <dbReference type="NCBI Taxonomy" id="1249481"/>
    <lineage>
        <taxon>Bacteria</taxon>
        <taxon>Bacillati</taxon>
        <taxon>Actinomycetota</taxon>
        <taxon>Actinomycetes</taxon>
        <taxon>Micrococcales</taxon>
        <taxon>Dermabacteraceae</taxon>
        <taxon>Brachybacterium</taxon>
    </lineage>
</organism>
<name>A0A022KTB1_9MICO</name>
<dbReference type="Proteomes" id="UP000019754">
    <property type="component" value="Unassembled WGS sequence"/>
</dbReference>
<keyword evidence="2" id="KW-1185">Reference proteome</keyword>
<evidence type="ECO:0000313" key="1">
    <source>
        <dbReference type="EMBL" id="EYT49040.1"/>
    </source>
</evidence>
<dbReference type="STRING" id="1249481.D641_0110280"/>
<dbReference type="RefSeq" id="WP_017823581.1">
    <property type="nucleotide sequence ID" value="NZ_AORC01000011.1"/>
</dbReference>
<dbReference type="HOGENOM" id="CLU_2913392_0_0_11"/>